<keyword evidence="2" id="KW-1185">Reference proteome</keyword>
<dbReference type="InterPro" id="IPR011049">
    <property type="entry name" value="Serralysin-like_metalloprot_C"/>
</dbReference>
<evidence type="ECO:0000313" key="2">
    <source>
        <dbReference type="Proteomes" id="UP001204772"/>
    </source>
</evidence>
<proteinExistence type="predicted"/>
<sequence>MALLAKFSTEDNTIIRIDDNNYYFEFSNTMTLGKAGEGTWEAEVHTTLLGAQKSLEYEYRVIPATAKISGSSPVFGSNYRHIINLFFVEETPTVSEFAGNFIRLTAAIEAEAARDAAEGFAQSAANDAEATAADRIATGEDRVATGEDVVATGLDRIATAADCIATGLDRIATGEDRVATGLDRIATGEDRVATGEDRVATGLDREATAADREATGLDVVAANAAKDIAVAAAGNILTLVSFTDATITMGIGGSVQIEEGPSVYPSLNITFL</sequence>
<dbReference type="Proteomes" id="UP001204772">
    <property type="component" value="Unassembled WGS sequence"/>
</dbReference>
<name>A0ABT1FSU6_9BACT</name>
<dbReference type="Gene3D" id="2.150.10.10">
    <property type="entry name" value="Serralysin-like metalloprotease, C-terminal"/>
    <property type="match status" value="1"/>
</dbReference>
<dbReference type="RefSeq" id="WP_253530641.1">
    <property type="nucleotide sequence ID" value="NZ_JAMZEL010000009.1"/>
</dbReference>
<dbReference type="EMBL" id="JAMZEL010000009">
    <property type="protein sequence ID" value="MCP1384791.1"/>
    <property type="molecule type" value="Genomic_DNA"/>
</dbReference>
<dbReference type="SUPFAM" id="SSF101967">
    <property type="entry name" value="Adhesin YadA, collagen-binding domain"/>
    <property type="match status" value="1"/>
</dbReference>
<accession>A0ABT1FSU6</accession>
<reference evidence="1 2" key="1">
    <citation type="submission" date="2022-06" db="EMBL/GenBank/DDBJ databases">
        <title>Runella sp. S5 genome sequencing.</title>
        <authorList>
            <person name="Park S."/>
        </authorList>
    </citation>
    <scope>NUCLEOTIDE SEQUENCE [LARGE SCALE GENOMIC DNA]</scope>
    <source>
        <strain evidence="1 2">S5</strain>
    </source>
</reference>
<organism evidence="1 2">
    <name type="scientific">Runella salmonicolor</name>
    <dbReference type="NCBI Taxonomy" id="2950278"/>
    <lineage>
        <taxon>Bacteria</taxon>
        <taxon>Pseudomonadati</taxon>
        <taxon>Bacteroidota</taxon>
        <taxon>Cytophagia</taxon>
        <taxon>Cytophagales</taxon>
        <taxon>Spirosomataceae</taxon>
        <taxon>Runella</taxon>
    </lineage>
</organism>
<evidence type="ECO:0000313" key="1">
    <source>
        <dbReference type="EMBL" id="MCP1384791.1"/>
    </source>
</evidence>
<protein>
    <recommendedName>
        <fullName evidence="3">BppU N-terminal domain-containing protein</fullName>
    </recommendedName>
</protein>
<evidence type="ECO:0008006" key="3">
    <source>
        <dbReference type="Google" id="ProtNLM"/>
    </source>
</evidence>
<comment type="caution">
    <text evidence="1">The sequence shown here is derived from an EMBL/GenBank/DDBJ whole genome shotgun (WGS) entry which is preliminary data.</text>
</comment>
<gene>
    <name evidence="1" type="ORF">NCI00_20315</name>
</gene>